<dbReference type="GO" id="GO:0016829">
    <property type="term" value="F:lyase activity"/>
    <property type="evidence" value="ECO:0007669"/>
    <property type="project" value="UniProtKB-KW"/>
</dbReference>
<dbReference type="InterPro" id="IPR020578">
    <property type="entry name" value="Aminotrans_V_PyrdxlP_BS"/>
</dbReference>
<evidence type="ECO:0000313" key="6">
    <source>
        <dbReference type="EMBL" id="AFH48317.1"/>
    </source>
</evidence>
<dbReference type="HOGENOM" id="CLU_003433_2_1_10"/>
<dbReference type="OrthoDB" id="513408at2"/>
<dbReference type="Gene3D" id="3.90.1150.10">
    <property type="entry name" value="Aspartate Aminotransferase, domain 1"/>
    <property type="match status" value="1"/>
</dbReference>
<evidence type="ECO:0000256" key="3">
    <source>
        <dbReference type="RuleBase" id="RU004075"/>
    </source>
</evidence>
<protein>
    <submittedName>
        <fullName evidence="6">Selenocysteine lyase</fullName>
    </submittedName>
</protein>
<keyword evidence="2" id="KW-0663">Pyridoxal phosphate</keyword>
<dbReference type="Pfam" id="PF00266">
    <property type="entry name" value="Aminotran_5"/>
    <property type="match status" value="1"/>
</dbReference>
<keyword evidence="6" id="KW-0456">Lyase</keyword>
<dbReference type="PROSITE" id="PS00595">
    <property type="entry name" value="AA_TRANSFER_CLASS_5"/>
    <property type="match status" value="1"/>
</dbReference>
<accession>I0AH60</accession>
<organism evidence="6 7">
    <name type="scientific">Ignavibacterium album (strain DSM 19864 / JCM 16511 / NBRC 101810 / Mat9-16)</name>
    <dbReference type="NCBI Taxonomy" id="945713"/>
    <lineage>
        <taxon>Bacteria</taxon>
        <taxon>Pseudomonadati</taxon>
        <taxon>Ignavibacteriota</taxon>
        <taxon>Ignavibacteria</taxon>
        <taxon>Ignavibacteriales</taxon>
        <taxon>Ignavibacteriaceae</taxon>
        <taxon>Ignavibacterium</taxon>
    </lineage>
</organism>
<dbReference type="InterPro" id="IPR015424">
    <property type="entry name" value="PyrdxlP-dep_Trfase"/>
</dbReference>
<dbReference type="PATRIC" id="fig|945713.3.peg.604"/>
<dbReference type="InterPro" id="IPR015422">
    <property type="entry name" value="PyrdxlP-dep_Trfase_small"/>
</dbReference>
<dbReference type="InterPro" id="IPR015421">
    <property type="entry name" value="PyrdxlP-dep_Trfase_major"/>
</dbReference>
<comment type="similarity">
    <text evidence="3">Belongs to the class-V pyridoxal-phosphate-dependent aminotransferase family.</text>
</comment>
<name>I0AH60_IGNAJ</name>
<dbReference type="STRING" id="945713.IALB_0605"/>
<sequence length="383" mass="44201">MNVEQFRQKFPFIKNGIIYFNHASTAPVSLAVRERINELLKEKSETKIDDYSFFLKVYEETKFLLSELINAAPDRIAFLDNTSNGLNILATGIKWQSGDRILLNDIEFPANVYPFLNLKRFGVQVDFVKSKNGIVSAEDIISNVKPHTKLISVSFVQFLSGYKIDLEKLGNFCRQNNIIFSVDGIQGIGAMNFDVQKFKIDFLSCGTQKWLFGAQGLAFIYLTEELQQRINPAYIGWLSVEDAWNLLDYKMNLKKSANVFQAGTLNSLGIYIFNTSLKLLKDFGFNRIEDRVNSNTKYLRKKLNEIGINCLIDEADEKYFSGITTFKTEDAEKLFRHLEEEKIVCSLREGFIRLSPHFYNTFEDIDTVIKSIEEFINKRIKYE</sequence>
<dbReference type="PANTHER" id="PTHR43586">
    <property type="entry name" value="CYSTEINE DESULFURASE"/>
    <property type="match status" value="1"/>
</dbReference>
<reference evidence="6 7" key="1">
    <citation type="journal article" date="2012" name="Front. Microbiol.">
        <title>Complete genome of Ignavibacterium album, a metabolically versatile, flagellated, facultative anaerobe from the phylum Chlorobi.</title>
        <authorList>
            <person name="Liu Z."/>
            <person name="Frigaard N.-U."/>
            <person name="Vogl K."/>
            <person name="Iino T."/>
            <person name="Ohkuma M."/>
            <person name="Overmann J."/>
            <person name="Bryant D.A."/>
        </authorList>
    </citation>
    <scope>NUCLEOTIDE SEQUENCE [LARGE SCALE GENOMIC DNA]</scope>
    <source>
        <strain evidence="7">DSM 19864 / JCM 16511 / NBRC 101810 / Mat9-16</strain>
    </source>
</reference>
<gene>
    <name evidence="6" type="ordered locus">IALB_0605</name>
</gene>
<dbReference type="PANTHER" id="PTHR43586:SF15">
    <property type="entry name" value="BLR3095 PROTEIN"/>
    <property type="match status" value="1"/>
</dbReference>
<dbReference type="KEGG" id="ial:IALB_0605"/>
<evidence type="ECO:0000313" key="7">
    <source>
        <dbReference type="Proteomes" id="UP000007394"/>
    </source>
</evidence>
<proteinExistence type="inferred from homology"/>
<comment type="cofactor">
    <cofactor evidence="1 4">
        <name>pyridoxal 5'-phosphate</name>
        <dbReference type="ChEBI" id="CHEBI:597326"/>
    </cofactor>
</comment>
<dbReference type="EMBL" id="CP003418">
    <property type="protein sequence ID" value="AFH48317.1"/>
    <property type="molecule type" value="Genomic_DNA"/>
</dbReference>
<dbReference type="SUPFAM" id="SSF53383">
    <property type="entry name" value="PLP-dependent transferases"/>
    <property type="match status" value="1"/>
</dbReference>
<feature type="domain" description="Aminotransferase class V" evidence="5">
    <location>
        <begin position="18"/>
        <end position="367"/>
    </location>
</feature>
<evidence type="ECO:0000256" key="2">
    <source>
        <dbReference type="ARBA" id="ARBA00022898"/>
    </source>
</evidence>
<dbReference type="eggNOG" id="COG0520">
    <property type="taxonomic scope" value="Bacteria"/>
</dbReference>
<evidence type="ECO:0000259" key="5">
    <source>
        <dbReference type="Pfam" id="PF00266"/>
    </source>
</evidence>
<keyword evidence="7" id="KW-1185">Reference proteome</keyword>
<dbReference type="InterPro" id="IPR000192">
    <property type="entry name" value="Aminotrans_V_dom"/>
</dbReference>
<dbReference type="Gene3D" id="3.40.640.10">
    <property type="entry name" value="Type I PLP-dependent aspartate aminotransferase-like (Major domain)"/>
    <property type="match status" value="1"/>
</dbReference>
<evidence type="ECO:0000256" key="1">
    <source>
        <dbReference type="ARBA" id="ARBA00001933"/>
    </source>
</evidence>
<dbReference type="Proteomes" id="UP000007394">
    <property type="component" value="Chromosome"/>
</dbReference>
<dbReference type="AlphaFoldDB" id="I0AH60"/>
<evidence type="ECO:0000256" key="4">
    <source>
        <dbReference type="RuleBase" id="RU004504"/>
    </source>
</evidence>
<dbReference type="RefSeq" id="WP_014559475.1">
    <property type="nucleotide sequence ID" value="NC_017464.1"/>
</dbReference>